<dbReference type="OrthoDB" id="2013972at2759"/>
<keyword evidence="3" id="KW-1185">Reference proteome</keyword>
<dbReference type="PANTHER" id="PTHR43591:SF10">
    <property type="entry name" value="ABC TRANSMEMBRANE TYPE-1 DOMAIN-CONTAINING PROTEIN-RELATED"/>
    <property type="match status" value="1"/>
</dbReference>
<keyword evidence="2" id="KW-0808">Transferase</keyword>
<dbReference type="Gene3D" id="3.40.50.150">
    <property type="entry name" value="Vaccinia Virus protein VP39"/>
    <property type="match status" value="1"/>
</dbReference>
<proteinExistence type="inferred from homology"/>
<reference evidence="2 3" key="1">
    <citation type="journal article" date="2013" name="BMC Genomics">
        <title>The genome and transcriptome of the pine saprophyte Ophiostoma piceae, and a comparison with the bark beetle-associated pine pathogen Grosmannia clavigera.</title>
        <authorList>
            <person name="Haridas S."/>
            <person name="Wang Y."/>
            <person name="Lim L."/>
            <person name="Massoumi Alamouti S."/>
            <person name="Jackman S."/>
            <person name="Docking R."/>
            <person name="Robertson G."/>
            <person name="Birol I."/>
            <person name="Bohlmann J."/>
            <person name="Breuil C."/>
        </authorList>
    </citation>
    <scope>NUCLEOTIDE SEQUENCE [LARGE SCALE GENOMIC DNA]</scope>
    <source>
        <strain evidence="2 3">UAMH 11346</strain>
    </source>
</reference>
<sequence>MAAFRDSSDFIEPASDDSASSFSLGSFAIGSDYASTFDQESLVGSLTNSVYEHVYENGRRYHSYKLGRYPMPNDDKEYQRETVRNALFTDILGGKLHLAPIGDQPQKMIDIGTGFGDWVIDAADRYPSAKVIGLDLSPIQPSWVPGNVEFVIDDVEENAWIHGSGYDFAHFRLMVAILKDLSSVLVNEIVPRIGCQNGSLPDDYAVDRFYQLLADVQKRKFGWDFSAAEKLPTQLASLGFHNIQRKVFHVPVGLWPKEKNRMQQAFLFREILTELLEALQSKPFNGHDPDVGLTKPEIDTLFDGVRAALSDKKVHAYIPIHFVWAQKPLLTPT</sequence>
<organism evidence="2 3">
    <name type="scientific">Ophiostoma piceae (strain UAMH 11346)</name>
    <name type="common">Sap stain fungus</name>
    <dbReference type="NCBI Taxonomy" id="1262450"/>
    <lineage>
        <taxon>Eukaryota</taxon>
        <taxon>Fungi</taxon>
        <taxon>Dikarya</taxon>
        <taxon>Ascomycota</taxon>
        <taxon>Pezizomycotina</taxon>
        <taxon>Sordariomycetes</taxon>
        <taxon>Sordariomycetidae</taxon>
        <taxon>Ophiostomatales</taxon>
        <taxon>Ophiostomataceae</taxon>
        <taxon>Ophiostoma</taxon>
    </lineage>
</organism>
<protein>
    <submittedName>
        <fullName evidence="2">S-adenosyl-l-methionine-dependent methyltransferase</fullName>
    </submittedName>
</protein>
<evidence type="ECO:0000313" key="3">
    <source>
        <dbReference type="Proteomes" id="UP000016923"/>
    </source>
</evidence>
<dbReference type="Pfam" id="PF13489">
    <property type="entry name" value="Methyltransf_23"/>
    <property type="match status" value="1"/>
</dbReference>
<comment type="similarity">
    <text evidence="1">Belongs to the methyltransferase superfamily. LaeA methyltransferase family.</text>
</comment>
<dbReference type="eggNOG" id="ENOG502S6PS">
    <property type="taxonomic scope" value="Eukaryota"/>
</dbReference>
<dbReference type="AlphaFoldDB" id="S3D8W7"/>
<keyword evidence="2" id="KW-0489">Methyltransferase</keyword>
<evidence type="ECO:0000313" key="2">
    <source>
        <dbReference type="EMBL" id="EPE09925.1"/>
    </source>
</evidence>
<accession>S3D8W7</accession>
<dbReference type="VEuPathDB" id="FungiDB:F503_05020"/>
<dbReference type="GO" id="GO:0008168">
    <property type="term" value="F:methyltransferase activity"/>
    <property type="evidence" value="ECO:0007669"/>
    <property type="project" value="UniProtKB-KW"/>
</dbReference>
<dbReference type="Proteomes" id="UP000016923">
    <property type="component" value="Unassembled WGS sequence"/>
</dbReference>
<dbReference type="EMBL" id="KE148146">
    <property type="protein sequence ID" value="EPE09925.1"/>
    <property type="molecule type" value="Genomic_DNA"/>
</dbReference>
<dbReference type="GO" id="GO:0032259">
    <property type="term" value="P:methylation"/>
    <property type="evidence" value="ECO:0007669"/>
    <property type="project" value="UniProtKB-KW"/>
</dbReference>
<dbReference type="CDD" id="cd02440">
    <property type="entry name" value="AdoMet_MTases"/>
    <property type="match status" value="1"/>
</dbReference>
<gene>
    <name evidence="2" type="ORF">F503_05020</name>
</gene>
<dbReference type="OMA" id="DVEDEWM"/>
<dbReference type="InterPro" id="IPR029063">
    <property type="entry name" value="SAM-dependent_MTases_sf"/>
</dbReference>
<dbReference type="STRING" id="1262450.S3D8W7"/>
<dbReference type="SUPFAM" id="SSF53335">
    <property type="entry name" value="S-adenosyl-L-methionine-dependent methyltransferases"/>
    <property type="match status" value="1"/>
</dbReference>
<dbReference type="HOGENOM" id="CLU_010595_7_1_1"/>
<dbReference type="PANTHER" id="PTHR43591">
    <property type="entry name" value="METHYLTRANSFERASE"/>
    <property type="match status" value="1"/>
</dbReference>
<evidence type="ECO:0000256" key="1">
    <source>
        <dbReference type="ARBA" id="ARBA00038158"/>
    </source>
</evidence>
<name>S3D8W7_OPHP1</name>